<protein>
    <submittedName>
        <fullName evidence="1">(northern house mosquito) hypothetical protein</fullName>
    </submittedName>
</protein>
<accession>A0A8D8B8Y6</accession>
<dbReference type="AlphaFoldDB" id="A0A8D8B8Y6"/>
<dbReference type="EMBL" id="HBUE01067603">
    <property type="protein sequence ID" value="CAG6471436.1"/>
    <property type="molecule type" value="Transcribed_RNA"/>
</dbReference>
<evidence type="ECO:0000313" key="1">
    <source>
        <dbReference type="EMBL" id="CAG6471436.1"/>
    </source>
</evidence>
<sequence length="113" mass="12417">MRLCQRSISTGCCKPTRTGTPSPRCSITSASCRRHPLSLRSLPLRSTNIWSCHPSTIATRSFTLAVLSRSAPRLLICTTRSICMQMRCCVFCWTVATPGTAPPSSRRSRAGRT</sequence>
<reference evidence="1" key="1">
    <citation type="submission" date="2021-05" db="EMBL/GenBank/DDBJ databases">
        <authorList>
            <person name="Alioto T."/>
            <person name="Alioto T."/>
            <person name="Gomez Garrido J."/>
        </authorList>
    </citation>
    <scope>NUCLEOTIDE SEQUENCE</scope>
</reference>
<organism evidence="1">
    <name type="scientific">Culex pipiens</name>
    <name type="common">House mosquito</name>
    <dbReference type="NCBI Taxonomy" id="7175"/>
    <lineage>
        <taxon>Eukaryota</taxon>
        <taxon>Metazoa</taxon>
        <taxon>Ecdysozoa</taxon>
        <taxon>Arthropoda</taxon>
        <taxon>Hexapoda</taxon>
        <taxon>Insecta</taxon>
        <taxon>Pterygota</taxon>
        <taxon>Neoptera</taxon>
        <taxon>Endopterygota</taxon>
        <taxon>Diptera</taxon>
        <taxon>Nematocera</taxon>
        <taxon>Culicoidea</taxon>
        <taxon>Culicidae</taxon>
        <taxon>Culicinae</taxon>
        <taxon>Culicini</taxon>
        <taxon>Culex</taxon>
        <taxon>Culex</taxon>
    </lineage>
</organism>
<proteinExistence type="predicted"/>
<name>A0A8D8B8Y6_CULPI</name>